<dbReference type="InterPro" id="IPR000014">
    <property type="entry name" value="PAS"/>
</dbReference>
<gene>
    <name evidence="2" type="ORF">HDG70_000407</name>
</gene>
<dbReference type="SUPFAM" id="SSF55785">
    <property type="entry name" value="PYP-like sensor domain (PAS domain)"/>
    <property type="match status" value="1"/>
</dbReference>
<evidence type="ECO:0000259" key="1">
    <source>
        <dbReference type="Pfam" id="PF13426"/>
    </source>
</evidence>
<evidence type="ECO:0000313" key="2">
    <source>
        <dbReference type="EMBL" id="NYE56701.1"/>
    </source>
</evidence>
<dbReference type="RefSeq" id="WP_028052928.1">
    <property type="nucleotide sequence ID" value="NZ_ATYG01000048.1"/>
</dbReference>
<protein>
    <submittedName>
        <fullName evidence="2">PAS domain S-box-containing protein</fullName>
    </submittedName>
</protein>
<organism evidence="2 3">
    <name type="scientific">Carboxydothermus ferrireducens DSM 11255</name>
    <dbReference type="NCBI Taxonomy" id="1119529"/>
    <lineage>
        <taxon>Bacteria</taxon>
        <taxon>Bacillati</taxon>
        <taxon>Bacillota</taxon>
        <taxon>Clostridia</taxon>
        <taxon>Thermoanaerobacterales</taxon>
        <taxon>Thermoanaerobacteraceae</taxon>
        <taxon>Carboxydothermus</taxon>
    </lineage>
</organism>
<feature type="domain" description="PAS" evidence="1">
    <location>
        <begin position="35"/>
        <end position="122"/>
    </location>
</feature>
<dbReference type="EMBL" id="JACCBS010000001">
    <property type="protein sequence ID" value="NYE56701.1"/>
    <property type="molecule type" value="Genomic_DNA"/>
</dbReference>
<dbReference type="Pfam" id="PF13426">
    <property type="entry name" value="PAS_9"/>
    <property type="match status" value="1"/>
</dbReference>
<dbReference type="NCBIfam" id="TIGR00229">
    <property type="entry name" value="sensory_box"/>
    <property type="match status" value="1"/>
</dbReference>
<proteinExistence type="predicted"/>
<dbReference type="InterPro" id="IPR035965">
    <property type="entry name" value="PAS-like_dom_sf"/>
</dbReference>
<keyword evidence="3" id="KW-1185">Reference proteome</keyword>
<comment type="caution">
    <text evidence="2">The sequence shown here is derived from an EMBL/GenBank/DDBJ whole genome shotgun (WGS) entry which is preliminary data.</text>
</comment>
<dbReference type="Proteomes" id="UP000604066">
    <property type="component" value="Unassembled WGS sequence"/>
</dbReference>
<reference evidence="2 3" key="1">
    <citation type="submission" date="2020-07" db="EMBL/GenBank/DDBJ databases">
        <title>Genomic Encyclopedia of Type Strains, Phase III (KMG-III): the genomes of soil and plant-associated and newly described type strains.</title>
        <authorList>
            <person name="Whitman W."/>
        </authorList>
    </citation>
    <scope>NUCLEOTIDE SEQUENCE [LARGE SCALE GENOMIC DNA]</scope>
    <source>
        <strain evidence="2 3">DSM 11255</strain>
    </source>
</reference>
<name>A0ABX2R6A2_9THEO</name>
<dbReference type="Gene3D" id="3.30.450.20">
    <property type="entry name" value="PAS domain"/>
    <property type="match status" value="1"/>
</dbReference>
<evidence type="ECO:0000313" key="3">
    <source>
        <dbReference type="Proteomes" id="UP000604066"/>
    </source>
</evidence>
<accession>A0ABX2R6A2</accession>
<sequence>MDSVEAIYSKIVENMQNAFAYLKVIINENNEPVDYVFMAVNKAFAELIGLKRENITGKRLTEVVKEFESDKFNWIKLCGSIAANGGEKQFEHYFENCNRWYKINVFSPEKGYVVTVFTDITENKEREIILEQVTENVEEILILKDLRTGKVLYENSAFKKIYGFTVNETKENTNH</sequence>